<dbReference type="InterPro" id="IPR004390">
    <property type="entry name" value="SR_rcpt_FtsY"/>
</dbReference>
<proteinExistence type="inferred from homology"/>
<comment type="subunit">
    <text evidence="9">Part of the signal recognition particle protein translocation system, which is composed of SRP and FtsY.</text>
</comment>
<comment type="subcellular location">
    <subcellularLocation>
        <location evidence="9">Cell membrane</location>
        <topology evidence="9">Peripheral membrane protein</topology>
        <orientation evidence="9">Cytoplasmic side</orientation>
    </subcellularLocation>
    <subcellularLocation>
        <location evidence="9">Cytoplasm</location>
    </subcellularLocation>
</comment>
<protein>
    <recommendedName>
        <fullName evidence="9">Signal recognition particle receptor FtsY</fullName>
        <shortName evidence="9">SRP receptor</shortName>
        <ecNumber evidence="9">3.6.5.4</ecNumber>
    </recommendedName>
</protein>
<dbReference type="GO" id="GO:0003924">
    <property type="term" value="F:GTPase activity"/>
    <property type="evidence" value="ECO:0007669"/>
    <property type="project" value="UniProtKB-UniRule"/>
</dbReference>
<feature type="compositionally biased region" description="Acidic residues" evidence="10">
    <location>
        <begin position="16"/>
        <end position="32"/>
    </location>
</feature>
<dbReference type="EMBL" id="SODD01000013">
    <property type="protein sequence ID" value="TDW20324.1"/>
    <property type="molecule type" value="Genomic_DNA"/>
</dbReference>
<dbReference type="GO" id="GO:0005047">
    <property type="term" value="F:signal recognition particle binding"/>
    <property type="evidence" value="ECO:0007669"/>
    <property type="project" value="TreeGrafter"/>
</dbReference>
<keyword evidence="13" id="KW-1185">Reference proteome</keyword>
<dbReference type="SMART" id="SM00382">
    <property type="entry name" value="AAA"/>
    <property type="match status" value="1"/>
</dbReference>
<evidence type="ECO:0000256" key="1">
    <source>
        <dbReference type="ARBA" id="ARBA00022475"/>
    </source>
</evidence>
<dbReference type="Pfam" id="PF00448">
    <property type="entry name" value="SRP54"/>
    <property type="match status" value="1"/>
</dbReference>
<keyword evidence="5 9" id="KW-0342">GTP-binding</keyword>
<evidence type="ECO:0000313" key="12">
    <source>
        <dbReference type="EMBL" id="TDW20324.1"/>
    </source>
</evidence>
<keyword evidence="3 9" id="KW-0547">Nucleotide-binding</keyword>
<comment type="similarity">
    <text evidence="9">Belongs to the GTP-binding SRP family. FtsY subfamily.</text>
</comment>
<dbReference type="SUPFAM" id="SSF47364">
    <property type="entry name" value="Domain of the SRP/SRP receptor G-proteins"/>
    <property type="match status" value="1"/>
</dbReference>
<dbReference type="InterPro" id="IPR003593">
    <property type="entry name" value="AAA+_ATPase"/>
</dbReference>
<dbReference type="GO" id="GO:0005886">
    <property type="term" value="C:plasma membrane"/>
    <property type="evidence" value="ECO:0007669"/>
    <property type="project" value="UniProtKB-SubCell"/>
</dbReference>
<keyword evidence="6 9" id="KW-0472">Membrane</keyword>
<dbReference type="InterPro" id="IPR013822">
    <property type="entry name" value="Signal_recog_particl_SRP54_hlx"/>
</dbReference>
<dbReference type="Proteomes" id="UP000294743">
    <property type="component" value="Unassembled WGS sequence"/>
</dbReference>
<keyword evidence="7 9" id="KW-0675">Receptor</keyword>
<dbReference type="InterPro" id="IPR036225">
    <property type="entry name" value="SRP/SRP_N"/>
</dbReference>
<evidence type="ECO:0000256" key="4">
    <source>
        <dbReference type="ARBA" id="ARBA00022801"/>
    </source>
</evidence>
<evidence type="ECO:0000256" key="10">
    <source>
        <dbReference type="SAM" id="MobiDB-lite"/>
    </source>
</evidence>
<dbReference type="InterPro" id="IPR042101">
    <property type="entry name" value="SRP54_N_sf"/>
</dbReference>
<dbReference type="GO" id="GO:0005525">
    <property type="term" value="F:GTP binding"/>
    <property type="evidence" value="ECO:0007669"/>
    <property type="project" value="UniProtKB-UniRule"/>
</dbReference>
<comment type="caution">
    <text evidence="12">The sequence shown here is derived from an EMBL/GenBank/DDBJ whole genome shotgun (WGS) entry which is preliminary data.</text>
</comment>
<dbReference type="SMART" id="SM00963">
    <property type="entry name" value="SRP54_N"/>
    <property type="match status" value="1"/>
</dbReference>
<name>A0A4V3G7U6_9FIRM</name>
<dbReference type="Pfam" id="PF02881">
    <property type="entry name" value="SRP54_N"/>
    <property type="match status" value="1"/>
</dbReference>
<dbReference type="Gene3D" id="1.20.120.140">
    <property type="entry name" value="Signal recognition particle SRP54, nucleotide-binding domain"/>
    <property type="match status" value="1"/>
</dbReference>
<organism evidence="12 13">
    <name type="scientific">Breznakia blatticola</name>
    <dbReference type="NCBI Taxonomy" id="1754012"/>
    <lineage>
        <taxon>Bacteria</taxon>
        <taxon>Bacillati</taxon>
        <taxon>Bacillota</taxon>
        <taxon>Erysipelotrichia</taxon>
        <taxon>Erysipelotrichales</taxon>
        <taxon>Erysipelotrichaceae</taxon>
        <taxon>Breznakia</taxon>
    </lineage>
</organism>
<feature type="domain" description="SRP54-type proteins GTP-binding" evidence="11">
    <location>
        <begin position="343"/>
        <end position="356"/>
    </location>
</feature>
<dbReference type="GO" id="GO:0005737">
    <property type="term" value="C:cytoplasm"/>
    <property type="evidence" value="ECO:0007669"/>
    <property type="project" value="UniProtKB-SubCell"/>
</dbReference>
<dbReference type="CDD" id="cd17874">
    <property type="entry name" value="FtsY"/>
    <property type="match status" value="1"/>
</dbReference>
<dbReference type="FunFam" id="3.40.50.300:FF:000053">
    <property type="entry name" value="Signal recognition particle receptor FtsY"/>
    <property type="match status" value="1"/>
</dbReference>
<comment type="function">
    <text evidence="9">Involved in targeting and insertion of nascent membrane proteins into the cytoplasmic membrane. Acts as a receptor for the complex formed by the signal recognition particle (SRP) and the ribosome-nascent chain (RNC).</text>
</comment>
<feature type="binding site" evidence="9">
    <location>
        <begin position="176"/>
        <end position="183"/>
    </location>
    <ligand>
        <name>GTP</name>
        <dbReference type="ChEBI" id="CHEBI:37565"/>
    </ligand>
</feature>
<dbReference type="HAMAP" id="MF_00920">
    <property type="entry name" value="FtsY"/>
    <property type="match status" value="1"/>
</dbReference>
<evidence type="ECO:0000256" key="3">
    <source>
        <dbReference type="ARBA" id="ARBA00022741"/>
    </source>
</evidence>
<dbReference type="AlphaFoldDB" id="A0A4V3G7U6"/>
<evidence type="ECO:0000256" key="8">
    <source>
        <dbReference type="ARBA" id="ARBA00048027"/>
    </source>
</evidence>
<dbReference type="NCBIfam" id="TIGR00064">
    <property type="entry name" value="ftsY"/>
    <property type="match status" value="1"/>
</dbReference>
<dbReference type="PANTHER" id="PTHR43134:SF1">
    <property type="entry name" value="SIGNAL RECOGNITION PARTICLE RECEPTOR SUBUNIT ALPHA"/>
    <property type="match status" value="1"/>
</dbReference>
<gene>
    <name evidence="9" type="primary">ftsY</name>
    <name evidence="12" type="ORF">EDD63_1135</name>
</gene>
<evidence type="ECO:0000256" key="6">
    <source>
        <dbReference type="ARBA" id="ARBA00023136"/>
    </source>
</evidence>
<evidence type="ECO:0000256" key="2">
    <source>
        <dbReference type="ARBA" id="ARBA00022490"/>
    </source>
</evidence>
<feature type="binding site" evidence="9">
    <location>
        <begin position="322"/>
        <end position="325"/>
    </location>
    <ligand>
        <name>GTP</name>
        <dbReference type="ChEBI" id="CHEBI:37565"/>
    </ligand>
</feature>
<dbReference type="RefSeq" id="WP_134169168.1">
    <property type="nucleotide sequence ID" value="NZ_SODD01000013.1"/>
</dbReference>
<dbReference type="PROSITE" id="PS00300">
    <property type="entry name" value="SRP54"/>
    <property type="match status" value="1"/>
</dbReference>
<evidence type="ECO:0000313" key="13">
    <source>
        <dbReference type="Proteomes" id="UP000294743"/>
    </source>
</evidence>
<feature type="binding site" evidence="9">
    <location>
        <begin position="258"/>
        <end position="262"/>
    </location>
    <ligand>
        <name>GTP</name>
        <dbReference type="ChEBI" id="CHEBI:37565"/>
    </ligand>
</feature>
<reference evidence="12 13" key="1">
    <citation type="submission" date="2019-03" db="EMBL/GenBank/DDBJ databases">
        <title>Genomic Encyclopedia of Type Strains, Phase IV (KMG-IV): sequencing the most valuable type-strain genomes for metagenomic binning, comparative biology and taxonomic classification.</title>
        <authorList>
            <person name="Goeker M."/>
        </authorList>
    </citation>
    <scope>NUCLEOTIDE SEQUENCE [LARGE SCALE GENOMIC DNA]</scope>
    <source>
        <strain evidence="12 13">DSM 28867</strain>
    </source>
</reference>
<dbReference type="SMART" id="SM00962">
    <property type="entry name" value="SRP54"/>
    <property type="match status" value="1"/>
</dbReference>
<evidence type="ECO:0000256" key="9">
    <source>
        <dbReference type="HAMAP-Rule" id="MF_00920"/>
    </source>
</evidence>
<evidence type="ECO:0000259" key="11">
    <source>
        <dbReference type="PROSITE" id="PS00300"/>
    </source>
</evidence>
<dbReference type="InterPro" id="IPR027417">
    <property type="entry name" value="P-loop_NTPase"/>
</dbReference>
<dbReference type="PANTHER" id="PTHR43134">
    <property type="entry name" value="SIGNAL RECOGNITION PARTICLE RECEPTOR SUBUNIT ALPHA"/>
    <property type="match status" value="1"/>
</dbReference>
<keyword evidence="1 9" id="KW-1003">Cell membrane</keyword>
<dbReference type="InterPro" id="IPR000897">
    <property type="entry name" value="SRP54_GTPase_dom"/>
</dbReference>
<sequence length="374" mass="40971">MGFLDKLRKKFANEQQDVESTETVENEVEPVEDTTTADKEVIEQEVVQTQSEEQQESVVPEIVQSDRSDANRYLSGLSKTKVSFTQKLKNLARGFKGVDSDFLEELMIVLLEADLGIDTAEKLIKQVEKRSDKEKATTMKEVNDILFEEMQTLYNSFEDAPFIENADGPTVILMVGVNGSGKTTTTAKLANMFKEDGKSVMVTAADTFRAGAVDQLKRWADRIGVDCVEGRAQADPASVIVDGARFAKEHNNDIMIADTAGRLQNKVNLMNELKKIHKVIDKEIPGQPAAVWLVIDATTGQNGISQAKEFMGATNVTGVILTKLDGSAKGGIVLAIRNMLGLPVKYVGLGEGVDDLRPFDIDTFLYGIMGDIDA</sequence>
<keyword evidence="2 9" id="KW-0963">Cytoplasm</keyword>
<evidence type="ECO:0000256" key="7">
    <source>
        <dbReference type="ARBA" id="ARBA00023170"/>
    </source>
</evidence>
<dbReference type="SUPFAM" id="SSF52540">
    <property type="entry name" value="P-loop containing nucleoside triphosphate hydrolases"/>
    <property type="match status" value="1"/>
</dbReference>
<dbReference type="GO" id="GO:0006614">
    <property type="term" value="P:SRP-dependent cotranslational protein targeting to membrane"/>
    <property type="evidence" value="ECO:0007669"/>
    <property type="project" value="InterPro"/>
</dbReference>
<dbReference type="EC" id="3.6.5.4" evidence="9"/>
<comment type="catalytic activity">
    <reaction evidence="8 9">
        <text>GTP + H2O = GDP + phosphate + H(+)</text>
        <dbReference type="Rhea" id="RHEA:19669"/>
        <dbReference type="ChEBI" id="CHEBI:15377"/>
        <dbReference type="ChEBI" id="CHEBI:15378"/>
        <dbReference type="ChEBI" id="CHEBI:37565"/>
        <dbReference type="ChEBI" id="CHEBI:43474"/>
        <dbReference type="ChEBI" id="CHEBI:58189"/>
        <dbReference type="EC" id="3.6.5.4"/>
    </reaction>
</comment>
<dbReference type="OrthoDB" id="9804720at2"/>
<keyword evidence="4 9" id="KW-0378">Hydrolase</keyword>
<accession>A0A4V3G7U6</accession>
<dbReference type="Gene3D" id="3.40.50.300">
    <property type="entry name" value="P-loop containing nucleotide triphosphate hydrolases"/>
    <property type="match status" value="1"/>
</dbReference>
<evidence type="ECO:0000256" key="5">
    <source>
        <dbReference type="ARBA" id="ARBA00023134"/>
    </source>
</evidence>
<feature type="region of interest" description="Disordered" evidence="10">
    <location>
        <begin position="14"/>
        <end position="37"/>
    </location>
</feature>